<dbReference type="InterPro" id="IPR050364">
    <property type="entry name" value="Cytochrome_P450_fung"/>
</dbReference>
<dbReference type="PANTHER" id="PTHR46300:SF2">
    <property type="entry name" value="CYTOCHROME P450 MONOOXYGENASE ALNH-RELATED"/>
    <property type="match status" value="1"/>
</dbReference>
<dbReference type="EMBL" id="JBBXMP010000062">
    <property type="protein sequence ID" value="KAL0064442.1"/>
    <property type="molecule type" value="Genomic_DNA"/>
</dbReference>
<keyword evidence="4" id="KW-0349">Heme</keyword>
<dbReference type="Pfam" id="PF00067">
    <property type="entry name" value="p450"/>
    <property type="match status" value="1"/>
</dbReference>
<keyword evidence="13" id="KW-1185">Reference proteome</keyword>
<evidence type="ECO:0000256" key="7">
    <source>
        <dbReference type="ARBA" id="ARBA00022989"/>
    </source>
</evidence>
<dbReference type="InterPro" id="IPR001128">
    <property type="entry name" value="Cyt_P450"/>
</dbReference>
<evidence type="ECO:0000313" key="12">
    <source>
        <dbReference type="EMBL" id="KAL0064442.1"/>
    </source>
</evidence>
<dbReference type="SUPFAM" id="SSF48264">
    <property type="entry name" value="Cytochrome P450"/>
    <property type="match status" value="1"/>
</dbReference>
<evidence type="ECO:0000256" key="10">
    <source>
        <dbReference type="ARBA" id="ARBA00023033"/>
    </source>
</evidence>
<evidence type="ECO:0000256" key="11">
    <source>
        <dbReference type="ARBA" id="ARBA00023136"/>
    </source>
</evidence>
<proteinExistence type="inferred from homology"/>
<accession>A0ABR2ZRY4</accession>
<keyword evidence="11" id="KW-0472">Membrane</keyword>
<comment type="similarity">
    <text evidence="3">Belongs to the cytochrome P450 family.</text>
</comment>
<gene>
    <name evidence="12" type="ORF">AAF712_008606</name>
</gene>
<name>A0ABR2ZRY4_9AGAR</name>
<evidence type="ECO:0000256" key="9">
    <source>
        <dbReference type="ARBA" id="ARBA00023004"/>
    </source>
</evidence>
<keyword evidence="6" id="KW-0479">Metal-binding</keyword>
<comment type="cofactor">
    <cofactor evidence="1">
        <name>heme</name>
        <dbReference type="ChEBI" id="CHEBI:30413"/>
    </cofactor>
</comment>
<evidence type="ECO:0000256" key="3">
    <source>
        <dbReference type="ARBA" id="ARBA00010617"/>
    </source>
</evidence>
<comment type="caution">
    <text evidence="12">The sequence shown here is derived from an EMBL/GenBank/DDBJ whole genome shotgun (WGS) entry which is preliminary data.</text>
</comment>
<evidence type="ECO:0000256" key="6">
    <source>
        <dbReference type="ARBA" id="ARBA00022723"/>
    </source>
</evidence>
<dbReference type="InterPro" id="IPR036396">
    <property type="entry name" value="Cyt_P450_sf"/>
</dbReference>
<evidence type="ECO:0008006" key="14">
    <source>
        <dbReference type="Google" id="ProtNLM"/>
    </source>
</evidence>
<dbReference type="Proteomes" id="UP001437256">
    <property type="component" value="Unassembled WGS sequence"/>
</dbReference>
<comment type="subcellular location">
    <subcellularLocation>
        <location evidence="2">Membrane</location>
        <topology evidence="2">Single-pass membrane protein</topology>
    </subcellularLocation>
</comment>
<protein>
    <recommendedName>
        <fullName evidence="14">Cytochrome P450</fullName>
    </recommendedName>
</protein>
<keyword evidence="7" id="KW-1133">Transmembrane helix</keyword>
<evidence type="ECO:0000256" key="1">
    <source>
        <dbReference type="ARBA" id="ARBA00001971"/>
    </source>
</evidence>
<evidence type="ECO:0000313" key="13">
    <source>
        <dbReference type="Proteomes" id="UP001437256"/>
    </source>
</evidence>
<keyword evidence="5" id="KW-0812">Transmembrane</keyword>
<keyword evidence="9" id="KW-0408">Iron</keyword>
<reference evidence="12 13" key="1">
    <citation type="submission" date="2024-05" db="EMBL/GenBank/DDBJ databases">
        <title>A draft genome resource for the thread blight pathogen Marasmius tenuissimus strain MS-2.</title>
        <authorList>
            <person name="Yulfo-Soto G.E."/>
            <person name="Baruah I.K."/>
            <person name="Amoako-Attah I."/>
            <person name="Bukari Y."/>
            <person name="Meinhardt L.W."/>
            <person name="Bailey B.A."/>
            <person name="Cohen S.P."/>
        </authorList>
    </citation>
    <scope>NUCLEOTIDE SEQUENCE [LARGE SCALE GENOMIC DNA]</scope>
    <source>
        <strain evidence="12 13">MS-2</strain>
    </source>
</reference>
<evidence type="ECO:0000256" key="8">
    <source>
        <dbReference type="ARBA" id="ARBA00023002"/>
    </source>
</evidence>
<organism evidence="12 13">
    <name type="scientific">Marasmius tenuissimus</name>
    <dbReference type="NCBI Taxonomy" id="585030"/>
    <lineage>
        <taxon>Eukaryota</taxon>
        <taxon>Fungi</taxon>
        <taxon>Dikarya</taxon>
        <taxon>Basidiomycota</taxon>
        <taxon>Agaricomycotina</taxon>
        <taxon>Agaricomycetes</taxon>
        <taxon>Agaricomycetidae</taxon>
        <taxon>Agaricales</taxon>
        <taxon>Marasmiineae</taxon>
        <taxon>Marasmiaceae</taxon>
        <taxon>Marasmius</taxon>
    </lineage>
</organism>
<dbReference type="PANTHER" id="PTHR46300">
    <property type="entry name" value="P450, PUTATIVE (EUROFUNG)-RELATED-RELATED"/>
    <property type="match status" value="1"/>
</dbReference>
<evidence type="ECO:0000256" key="4">
    <source>
        <dbReference type="ARBA" id="ARBA00022617"/>
    </source>
</evidence>
<sequence length="164" mass="18596">MFQPAFGAQESLTFNNAITEEAQLLETQNYEKCFASEKLQEYDDNPDVEDLEDIKGAAATIFGAGADTVCLRHRSFMYRSEMLILKSLHGTQTYATLMVFCLAMILHPECQKRAYEEIISVVGKKTLPDLSNRESLPYVECIVQKVLRYVFHRDSARSGVLLTD</sequence>
<keyword evidence="10" id="KW-0503">Monooxygenase</keyword>
<keyword evidence="8" id="KW-0560">Oxidoreductase</keyword>
<dbReference type="Gene3D" id="1.10.630.10">
    <property type="entry name" value="Cytochrome P450"/>
    <property type="match status" value="1"/>
</dbReference>
<evidence type="ECO:0000256" key="5">
    <source>
        <dbReference type="ARBA" id="ARBA00022692"/>
    </source>
</evidence>
<evidence type="ECO:0000256" key="2">
    <source>
        <dbReference type="ARBA" id="ARBA00004167"/>
    </source>
</evidence>